<evidence type="ECO:0000256" key="2">
    <source>
        <dbReference type="PIRSR" id="PIRSR605511-1"/>
    </source>
</evidence>
<gene>
    <name evidence="5" type="ORF">BHV79_19320</name>
</gene>
<evidence type="ECO:0000313" key="5">
    <source>
        <dbReference type="EMBL" id="OKZ28459.1"/>
    </source>
</evidence>
<dbReference type="InterPro" id="IPR011042">
    <property type="entry name" value="6-blade_b-propeller_TolB-like"/>
</dbReference>
<evidence type="ECO:0000313" key="6">
    <source>
        <dbReference type="Proteomes" id="UP000186549"/>
    </source>
</evidence>
<dbReference type="PRINTS" id="PR01790">
    <property type="entry name" value="SMP30FAMILY"/>
</dbReference>
<protein>
    <recommendedName>
        <fullName evidence="4">SMP-30/Gluconolactonase/LRE-like region domain-containing protein</fullName>
    </recommendedName>
</protein>
<feature type="binding site" evidence="3">
    <location>
        <position position="101"/>
    </location>
    <ligand>
        <name>substrate</name>
    </ligand>
</feature>
<evidence type="ECO:0000256" key="1">
    <source>
        <dbReference type="ARBA" id="ARBA00008853"/>
    </source>
</evidence>
<evidence type="ECO:0000259" key="4">
    <source>
        <dbReference type="Pfam" id="PF08450"/>
    </source>
</evidence>
<accession>A0A1Q6HPP8</accession>
<name>A0A1Q6HPP8_BACUN</name>
<keyword evidence="3" id="KW-0479">Metal-binding</keyword>
<dbReference type="Proteomes" id="UP000186549">
    <property type="component" value="Unassembled WGS sequence"/>
</dbReference>
<dbReference type="Gene3D" id="2.120.10.30">
    <property type="entry name" value="TolB, C-terminal domain"/>
    <property type="match status" value="1"/>
</dbReference>
<dbReference type="InterPro" id="IPR005511">
    <property type="entry name" value="SMP-30"/>
</dbReference>
<dbReference type="GO" id="GO:0004341">
    <property type="term" value="F:gluconolactonase activity"/>
    <property type="evidence" value="ECO:0007669"/>
    <property type="project" value="TreeGrafter"/>
</dbReference>
<feature type="binding site" evidence="3">
    <location>
        <position position="149"/>
    </location>
    <ligand>
        <name>a divalent metal cation</name>
        <dbReference type="ChEBI" id="CHEBI:60240"/>
    </ligand>
</feature>
<keyword evidence="3" id="KW-0862">Zinc</keyword>
<comment type="caution">
    <text evidence="5">The sequence shown here is derived from an EMBL/GenBank/DDBJ whole genome shotgun (WGS) entry which is preliminary data.</text>
</comment>
<reference evidence="5 6" key="1">
    <citation type="journal article" date="2016" name="Nat. Biotechnol.">
        <title>Measurement of bacterial replication rates in microbial communities.</title>
        <authorList>
            <person name="Brown C.T."/>
            <person name="Olm M.R."/>
            <person name="Thomas B.C."/>
            <person name="Banfield J.F."/>
        </authorList>
    </citation>
    <scope>NUCLEOTIDE SEQUENCE [LARGE SCALE GENOMIC DNA]</scope>
    <source>
        <strain evidence="5">45_41</strain>
    </source>
</reference>
<proteinExistence type="inferred from homology"/>
<dbReference type="AlphaFoldDB" id="A0A1Q6HPP8"/>
<feature type="binding site" evidence="3">
    <location>
        <position position="199"/>
    </location>
    <ligand>
        <name>a divalent metal cation</name>
        <dbReference type="ChEBI" id="CHEBI:60240"/>
    </ligand>
</feature>
<feature type="binding site" evidence="3">
    <location>
        <position position="103"/>
    </location>
    <ligand>
        <name>substrate</name>
    </ligand>
</feature>
<feature type="domain" description="SMP-30/Gluconolactonase/LRE-like region" evidence="4">
    <location>
        <begin position="15"/>
        <end position="258"/>
    </location>
</feature>
<dbReference type="PANTHER" id="PTHR10907:SF47">
    <property type="entry name" value="REGUCALCIN"/>
    <property type="match status" value="1"/>
</dbReference>
<comment type="cofactor">
    <cofactor evidence="3">
        <name>Zn(2+)</name>
        <dbReference type="ChEBI" id="CHEBI:29105"/>
    </cofactor>
    <text evidence="3">Binds 1 divalent metal cation per subunit.</text>
</comment>
<dbReference type="PANTHER" id="PTHR10907">
    <property type="entry name" value="REGUCALCIN"/>
    <property type="match status" value="1"/>
</dbReference>
<dbReference type="Pfam" id="PF08450">
    <property type="entry name" value="SGL"/>
    <property type="match status" value="1"/>
</dbReference>
<dbReference type="GO" id="GO:0005509">
    <property type="term" value="F:calcium ion binding"/>
    <property type="evidence" value="ECO:0007669"/>
    <property type="project" value="TreeGrafter"/>
</dbReference>
<dbReference type="InterPro" id="IPR013658">
    <property type="entry name" value="SGL"/>
</dbReference>
<evidence type="ECO:0000256" key="3">
    <source>
        <dbReference type="PIRSR" id="PIRSR605511-2"/>
    </source>
</evidence>
<organism evidence="5 6">
    <name type="scientific">Bacteroides uniformis</name>
    <dbReference type="NCBI Taxonomy" id="820"/>
    <lineage>
        <taxon>Bacteria</taxon>
        <taxon>Pseudomonadati</taxon>
        <taxon>Bacteroidota</taxon>
        <taxon>Bacteroidia</taxon>
        <taxon>Bacteroidales</taxon>
        <taxon>Bacteroidaceae</taxon>
        <taxon>Bacteroides</taxon>
    </lineage>
</organism>
<feature type="active site" description="Proton donor/acceptor" evidence="2">
    <location>
        <position position="199"/>
    </location>
</feature>
<dbReference type="GO" id="GO:0019853">
    <property type="term" value="P:L-ascorbic acid biosynthetic process"/>
    <property type="evidence" value="ECO:0007669"/>
    <property type="project" value="TreeGrafter"/>
</dbReference>
<sequence length="296" mass="32896">MMKANLLHRCSDETGEAATWLPGLDILLWVDIDNGILHQYHPKSKRVKEHTFPEMISSIIPWKGHEHEIILTMKNRLVSYHLEKETYTTLLEMPCLHPQLRTNDCKASPEGRLWCGVMHISEHNGTASLYCVDNDLSLTPVLKQQCVPNGLVWNKTGNRMYYADSGRGCIEEYAYDSLTGAVYLLRTAVEVPPEFGVPDGMTIDADGLLWVAHWGGFGVYIWNPVTGELLDKIDVPVPNVASCTFGGVNRRQLFITTALSGLSASEREAYPLSGSLFVADVSTIAAGENHYPFTTG</sequence>
<feature type="binding site" evidence="3">
    <location>
        <position position="16"/>
    </location>
    <ligand>
        <name>a divalent metal cation</name>
        <dbReference type="ChEBI" id="CHEBI:60240"/>
    </ligand>
</feature>
<dbReference type="SUPFAM" id="SSF63829">
    <property type="entry name" value="Calcium-dependent phosphotriesterase"/>
    <property type="match status" value="1"/>
</dbReference>
<comment type="similarity">
    <text evidence="1">Belongs to the SMP-30/CGR1 family.</text>
</comment>
<dbReference type="EMBL" id="MNQU01000343">
    <property type="protein sequence ID" value="OKZ28459.1"/>
    <property type="molecule type" value="Genomic_DNA"/>
</dbReference>